<dbReference type="GO" id="GO:0006508">
    <property type="term" value="P:proteolysis"/>
    <property type="evidence" value="ECO:0007669"/>
    <property type="project" value="UniProtKB-KW"/>
</dbReference>
<keyword evidence="4" id="KW-0645">Protease</keyword>
<sequence>MSLPLPHRLAIASVTLLVAAALLMPNAEQDNLAGPLPGVLPEQTPLVEPTELAEPPAQGPQLELPSLEYRIQAGDTLSGIFDRLGLGQKVMYQILESDQEVLALDTLQPGDELRFWMGGEEQGQLQKLELKFSLAHQVIFSRVDDNHFEFQKVDLPGTWQSEPLGGNIEGSFYVSAQKAGLSDAEIARIASLFKDKINFSRDLRAGDRFQVVRQSQYIDGQATGDTELDAIRIYNRKKVLSAYLFSDGSFYDADGQSLARAFLRYPTTKHYRISSPFDPRRHHPVTGRTAPHNGTDFATPTGTAVLATADGVVTRVENHPYAGKYIVVEHGGKYLSRYLHLSKALVRKGQLVSRGQKIALSGATGRVTGPHLHYELHIGRRPVNPMTAKIPMAASVEGKDKAAFQAQVKKLDAQMDSLQKG</sequence>
<evidence type="ECO:0000313" key="13">
    <source>
        <dbReference type="Proteomes" id="UP000006755"/>
    </source>
</evidence>
<dbReference type="FunFam" id="2.70.70.10:FF:000002">
    <property type="entry name" value="Murein DD-endopeptidase MepM"/>
    <property type="match status" value="1"/>
</dbReference>
<evidence type="ECO:0000256" key="1">
    <source>
        <dbReference type="ARBA" id="ARBA00001947"/>
    </source>
</evidence>
<organism evidence="12 13">
    <name type="scientific">Gallaecimonas xiamenensis 3-C-1</name>
    <dbReference type="NCBI Taxonomy" id="745411"/>
    <lineage>
        <taxon>Bacteria</taxon>
        <taxon>Pseudomonadati</taxon>
        <taxon>Pseudomonadota</taxon>
        <taxon>Gammaproteobacteria</taxon>
        <taxon>Enterobacterales</taxon>
        <taxon>Gallaecimonadaceae</taxon>
        <taxon>Gallaecimonas</taxon>
    </lineage>
</organism>
<feature type="domain" description="LysM" evidence="11">
    <location>
        <begin position="67"/>
        <end position="115"/>
    </location>
</feature>
<dbReference type="Pfam" id="PF01551">
    <property type="entry name" value="Peptidase_M23"/>
    <property type="match status" value="1"/>
</dbReference>
<name>K2JB35_9GAMM</name>
<dbReference type="GO" id="GO:0004222">
    <property type="term" value="F:metalloendopeptidase activity"/>
    <property type="evidence" value="ECO:0007669"/>
    <property type="project" value="TreeGrafter"/>
</dbReference>
<evidence type="ECO:0000259" key="11">
    <source>
        <dbReference type="PROSITE" id="PS51782"/>
    </source>
</evidence>
<evidence type="ECO:0000256" key="6">
    <source>
        <dbReference type="ARBA" id="ARBA00022801"/>
    </source>
</evidence>
<dbReference type="Pfam" id="PF19425">
    <property type="entry name" value="Csd3_N2"/>
    <property type="match status" value="1"/>
</dbReference>
<dbReference type="CDD" id="cd12797">
    <property type="entry name" value="M23_peptidase"/>
    <property type="match status" value="1"/>
</dbReference>
<gene>
    <name evidence="12" type="ORF">B3C1_18046</name>
</gene>
<protein>
    <submittedName>
        <fullName evidence="12">Cell wall endopeptidase, family M23/M37</fullName>
    </submittedName>
</protein>
<keyword evidence="8" id="KW-0482">Metalloprotease</keyword>
<keyword evidence="10" id="KW-0732">Signal</keyword>
<evidence type="ECO:0000256" key="9">
    <source>
        <dbReference type="SAM" id="MobiDB-lite"/>
    </source>
</evidence>
<keyword evidence="6" id="KW-0378">Hydrolase</keyword>
<comment type="subcellular location">
    <subcellularLocation>
        <location evidence="2">Cell membrane</location>
        <topology evidence="2">Single-pass membrane protein</topology>
    </subcellularLocation>
</comment>
<dbReference type="Gene3D" id="2.70.70.10">
    <property type="entry name" value="Glucose Permease (Domain IIA)"/>
    <property type="match status" value="1"/>
</dbReference>
<proteinExistence type="inferred from homology"/>
<dbReference type="Pfam" id="PF04225">
    <property type="entry name" value="LysM_OapA"/>
    <property type="match status" value="1"/>
</dbReference>
<dbReference type="InterPro" id="IPR007340">
    <property type="entry name" value="LysM_Opacity-associatedA"/>
</dbReference>
<dbReference type="eggNOG" id="COG0739">
    <property type="taxonomic scope" value="Bacteria"/>
</dbReference>
<dbReference type="Gene3D" id="3.10.450.350">
    <property type="match status" value="2"/>
</dbReference>
<dbReference type="SUPFAM" id="SSF51261">
    <property type="entry name" value="Duplicated hybrid motif"/>
    <property type="match status" value="1"/>
</dbReference>
<evidence type="ECO:0000256" key="7">
    <source>
        <dbReference type="ARBA" id="ARBA00022833"/>
    </source>
</evidence>
<dbReference type="InterPro" id="IPR050570">
    <property type="entry name" value="Cell_wall_metabolism_enzyme"/>
</dbReference>
<evidence type="ECO:0000256" key="10">
    <source>
        <dbReference type="SAM" id="SignalP"/>
    </source>
</evidence>
<reference evidence="12 13" key="1">
    <citation type="journal article" date="2012" name="J. Bacteriol.">
        <title>Genome Sequence of Gallaecimonas xiamenensis Type Strain 3-C-1.</title>
        <authorList>
            <person name="Lai Q."/>
            <person name="Wang L."/>
            <person name="Wang W."/>
            <person name="Shao Z."/>
        </authorList>
    </citation>
    <scope>NUCLEOTIDE SEQUENCE [LARGE SCALE GENOMIC DNA]</scope>
    <source>
        <strain evidence="12 13">3-C-1</strain>
    </source>
</reference>
<evidence type="ECO:0000256" key="3">
    <source>
        <dbReference type="ARBA" id="ARBA00006646"/>
    </source>
</evidence>
<feature type="signal peptide" evidence="10">
    <location>
        <begin position="1"/>
        <end position="27"/>
    </location>
</feature>
<dbReference type="PATRIC" id="fig|745411.4.peg.3547"/>
<dbReference type="InterPro" id="IPR045834">
    <property type="entry name" value="Csd3_N2"/>
</dbReference>
<dbReference type="Proteomes" id="UP000006755">
    <property type="component" value="Unassembled WGS sequence"/>
</dbReference>
<dbReference type="InterPro" id="IPR011055">
    <property type="entry name" value="Dup_hybrid_motif"/>
</dbReference>
<feature type="chain" id="PRO_5003858874" evidence="10">
    <location>
        <begin position="28"/>
        <end position="421"/>
    </location>
</feature>
<comment type="similarity">
    <text evidence="3">Belongs to the peptidase M23B family.</text>
</comment>
<keyword evidence="7" id="KW-0862">Zinc</keyword>
<dbReference type="GO" id="GO:0046872">
    <property type="term" value="F:metal ion binding"/>
    <property type="evidence" value="ECO:0007669"/>
    <property type="project" value="UniProtKB-KW"/>
</dbReference>
<evidence type="ECO:0000256" key="4">
    <source>
        <dbReference type="ARBA" id="ARBA00022670"/>
    </source>
</evidence>
<dbReference type="STRING" id="745411.B3C1_18046"/>
<dbReference type="PANTHER" id="PTHR21666">
    <property type="entry name" value="PEPTIDASE-RELATED"/>
    <property type="match status" value="1"/>
</dbReference>
<comment type="caution">
    <text evidence="12">The sequence shown here is derived from an EMBL/GenBank/DDBJ whole genome shotgun (WGS) entry which is preliminary data.</text>
</comment>
<evidence type="ECO:0000256" key="2">
    <source>
        <dbReference type="ARBA" id="ARBA00004162"/>
    </source>
</evidence>
<evidence type="ECO:0000313" key="12">
    <source>
        <dbReference type="EMBL" id="EKE67744.1"/>
    </source>
</evidence>
<dbReference type="PANTHER" id="PTHR21666:SF292">
    <property type="entry name" value="MUREIN DD-ENDOPEPTIDASE MEPM"/>
    <property type="match status" value="1"/>
</dbReference>
<dbReference type="EMBL" id="AMRI01000037">
    <property type="protein sequence ID" value="EKE67744.1"/>
    <property type="molecule type" value="Genomic_DNA"/>
</dbReference>
<evidence type="ECO:0000256" key="5">
    <source>
        <dbReference type="ARBA" id="ARBA00022723"/>
    </source>
</evidence>
<dbReference type="PROSITE" id="PS51782">
    <property type="entry name" value="LYSM"/>
    <property type="match status" value="1"/>
</dbReference>
<dbReference type="InterPro" id="IPR018392">
    <property type="entry name" value="LysM"/>
</dbReference>
<feature type="region of interest" description="Disordered" evidence="9">
    <location>
        <begin position="273"/>
        <end position="298"/>
    </location>
</feature>
<keyword evidence="13" id="KW-1185">Reference proteome</keyword>
<dbReference type="GO" id="GO:0005886">
    <property type="term" value="C:plasma membrane"/>
    <property type="evidence" value="ECO:0007669"/>
    <property type="project" value="UniProtKB-SubCell"/>
</dbReference>
<dbReference type="InterPro" id="IPR016047">
    <property type="entry name" value="M23ase_b-sheet_dom"/>
</dbReference>
<dbReference type="GO" id="GO:0042834">
    <property type="term" value="F:peptidoglycan binding"/>
    <property type="evidence" value="ECO:0007669"/>
    <property type="project" value="InterPro"/>
</dbReference>
<accession>K2JB35</accession>
<evidence type="ECO:0000256" key="8">
    <source>
        <dbReference type="ARBA" id="ARBA00023049"/>
    </source>
</evidence>
<comment type="cofactor">
    <cofactor evidence="1">
        <name>Zn(2+)</name>
        <dbReference type="ChEBI" id="CHEBI:29105"/>
    </cofactor>
</comment>
<keyword evidence="5" id="KW-0479">Metal-binding</keyword>
<dbReference type="AlphaFoldDB" id="K2JB35"/>